<evidence type="ECO:0000256" key="4">
    <source>
        <dbReference type="ARBA" id="ARBA00022448"/>
    </source>
</evidence>
<feature type="domain" description="Metallo-beta-lactamase" evidence="7">
    <location>
        <begin position="51"/>
        <end position="275"/>
    </location>
</feature>
<comment type="function">
    <text evidence="6">May be involved in the transport of PQQ or its precursor to the periplasm.</text>
</comment>
<dbReference type="KEGG" id="ares:IWH25_15005"/>
<evidence type="ECO:0000256" key="3">
    <source>
        <dbReference type="ARBA" id="ARBA00015084"/>
    </source>
</evidence>
<evidence type="ECO:0000256" key="6">
    <source>
        <dbReference type="HAMAP-Rule" id="MF_00653"/>
    </source>
</evidence>
<dbReference type="Proteomes" id="UP000663444">
    <property type="component" value="Chromosome"/>
</dbReference>
<name>A0A974PWZ9_9RHOO</name>
<dbReference type="PANTHER" id="PTHR42663">
    <property type="entry name" value="HYDROLASE C777.06C-RELATED-RELATED"/>
    <property type="match status" value="1"/>
</dbReference>
<dbReference type="InterPro" id="IPR036866">
    <property type="entry name" value="RibonucZ/Hydroxyglut_hydro"/>
</dbReference>
<organism evidence="8 9">
    <name type="scientific">Azospira restricta</name>
    <dbReference type="NCBI Taxonomy" id="404405"/>
    <lineage>
        <taxon>Bacteria</taxon>
        <taxon>Pseudomonadati</taxon>
        <taxon>Pseudomonadota</taxon>
        <taxon>Betaproteobacteria</taxon>
        <taxon>Rhodocyclales</taxon>
        <taxon>Rhodocyclaceae</taxon>
        <taxon>Azospira</taxon>
    </lineage>
</organism>
<dbReference type="NCBIfam" id="TIGR02108">
    <property type="entry name" value="PQQ_syn_pqqB"/>
    <property type="match status" value="1"/>
</dbReference>
<dbReference type="PANTHER" id="PTHR42663:SF7">
    <property type="entry name" value="COENZYME PQQ SYNTHESIS PROTEIN B"/>
    <property type="match status" value="1"/>
</dbReference>
<sequence length="313" mass="33527">MKLLVLGSAAGGGFPQWNCNCRNCAGVRDGSVRATPRTQSSIAVSANGVDWVLCNASPDILTQLKANPCLQPKRGLRDTGIAGVVLMDAQIDHVTGLFMLREGKPLPVWCTPQVREDLSTGNPVFNVLSHFCTVRWQPVEVRPSIPCAAPFTVPGAAGLTFTPVPLSSKAPPYSPHRHDPHPGDNLGLLIEDAASGRKVFYAPGFGAMEAHLEPFLAESDAVLVDGTFWTDDEMIRLGLSTKTAREIGHLPQSGAGGMIELLGRYAKPRKILIHINNTNPILDADSPERAELARAGIEVAYDGMLIAPTGDQR</sequence>
<dbReference type="AlphaFoldDB" id="A0A974PWZ9"/>
<keyword evidence="9" id="KW-1185">Reference proteome</keyword>
<dbReference type="GO" id="GO:0018189">
    <property type="term" value="P:pyrroloquinoline quinone biosynthetic process"/>
    <property type="evidence" value="ECO:0007669"/>
    <property type="project" value="UniProtKB-UniRule"/>
</dbReference>
<dbReference type="SUPFAM" id="SSF56281">
    <property type="entry name" value="Metallo-hydrolase/oxidoreductase"/>
    <property type="match status" value="1"/>
</dbReference>
<dbReference type="InterPro" id="IPR001279">
    <property type="entry name" value="Metallo-B-lactamas"/>
</dbReference>
<reference evidence="8" key="1">
    <citation type="submission" date="2020-11" db="EMBL/GenBank/DDBJ databases">
        <title>Azospira restricta DSM 18626 genome sequence.</title>
        <authorList>
            <person name="Moe W.M."/>
        </authorList>
    </citation>
    <scope>NUCLEOTIDE SEQUENCE</scope>
    <source>
        <strain evidence="8">DSM 18626</strain>
    </source>
</reference>
<proteinExistence type="inferred from homology"/>
<evidence type="ECO:0000256" key="1">
    <source>
        <dbReference type="ARBA" id="ARBA00004886"/>
    </source>
</evidence>
<keyword evidence="4 6" id="KW-0813">Transport</keyword>
<evidence type="ECO:0000256" key="5">
    <source>
        <dbReference type="ARBA" id="ARBA00022905"/>
    </source>
</evidence>
<evidence type="ECO:0000313" key="9">
    <source>
        <dbReference type="Proteomes" id="UP000663444"/>
    </source>
</evidence>
<comment type="pathway">
    <text evidence="1 6">Cofactor biosynthesis; pyrroloquinoline quinone biosynthesis.</text>
</comment>
<evidence type="ECO:0000256" key="2">
    <source>
        <dbReference type="ARBA" id="ARBA00008481"/>
    </source>
</evidence>
<dbReference type="EMBL" id="CP064781">
    <property type="protein sequence ID" value="QRJ63043.1"/>
    <property type="molecule type" value="Genomic_DNA"/>
</dbReference>
<dbReference type="Pfam" id="PF12706">
    <property type="entry name" value="Lactamase_B_2"/>
    <property type="match status" value="1"/>
</dbReference>
<gene>
    <name evidence="6 8" type="primary">pqqB</name>
    <name evidence="8" type="ORF">IWH25_15005</name>
</gene>
<comment type="similarity">
    <text evidence="2 6">Belongs to the PqqB family.</text>
</comment>
<dbReference type="Gene3D" id="3.60.15.10">
    <property type="entry name" value="Ribonuclease Z/Hydroxyacylglutathione hydrolase-like"/>
    <property type="match status" value="1"/>
</dbReference>
<protein>
    <recommendedName>
        <fullName evidence="3 6">Coenzyme PQQ synthesis protein B</fullName>
    </recommendedName>
    <alternativeName>
        <fullName evidence="6">Pyrroloquinoline quinone biosynthesis protein B</fullName>
    </alternativeName>
</protein>
<evidence type="ECO:0000259" key="7">
    <source>
        <dbReference type="Pfam" id="PF12706"/>
    </source>
</evidence>
<dbReference type="CDD" id="cd16274">
    <property type="entry name" value="PQQB-like_MBL-fold"/>
    <property type="match status" value="1"/>
</dbReference>
<dbReference type="InterPro" id="IPR011842">
    <property type="entry name" value="PQQ_synth_PqqB"/>
</dbReference>
<keyword evidence="5 6" id="KW-0884">PQQ biosynthesis</keyword>
<dbReference type="RefSeq" id="WP_203386571.1">
    <property type="nucleotide sequence ID" value="NZ_CP064781.1"/>
</dbReference>
<dbReference type="HAMAP" id="MF_00653">
    <property type="entry name" value="PQQ_syn_PqqB"/>
    <property type="match status" value="1"/>
</dbReference>
<accession>A0A974PWZ9</accession>
<evidence type="ECO:0000313" key="8">
    <source>
        <dbReference type="EMBL" id="QRJ63043.1"/>
    </source>
</evidence>